<dbReference type="GO" id="GO:0003676">
    <property type="term" value="F:nucleic acid binding"/>
    <property type="evidence" value="ECO:0007669"/>
    <property type="project" value="InterPro"/>
</dbReference>
<dbReference type="Gene3D" id="3.30.420.10">
    <property type="entry name" value="Ribonuclease H-like superfamily/Ribonuclease H"/>
    <property type="match status" value="1"/>
</dbReference>
<dbReference type="PANTHER" id="PTHR47723:SF21">
    <property type="entry name" value="POLYNUCLEOTIDYL TRANSFERASE, RIBONUCLEASE H-LIKE SUPERFAMILY PROTEIN"/>
    <property type="match status" value="1"/>
</dbReference>
<dbReference type="InterPro" id="IPR002156">
    <property type="entry name" value="RNaseH_domain"/>
</dbReference>
<organism evidence="2 3">
    <name type="scientific">Citrus sinensis</name>
    <name type="common">Sweet orange</name>
    <name type="synonym">Citrus aurantium var. sinensis</name>
    <dbReference type="NCBI Taxonomy" id="2711"/>
    <lineage>
        <taxon>Eukaryota</taxon>
        <taxon>Viridiplantae</taxon>
        <taxon>Streptophyta</taxon>
        <taxon>Embryophyta</taxon>
        <taxon>Tracheophyta</taxon>
        <taxon>Spermatophyta</taxon>
        <taxon>Magnoliopsida</taxon>
        <taxon>eudicotyledons</taxon>
        <taxon>Gunneridae</taxon>
        <taxon>Pentapetalae</taxon>
        <taxon>rosids</taxon>
        <taxon>malvids</taxon>
        <taxon>Sapindales</taxon>
        <taxon>Rutaceae</taxon>
        <taxon>Aurantioideae</taxon>
        <taxon>Citrus</taxon>
    </lineage>
</organism>
<evidence type="ECO:0000313" key="2">
    <source>
        <dbReference type="EMBL" id="KDO46297.1"/>
    </source>
</evidence>
<dbReference type="SMR" id="A0A067E4Z5"/>
<dbReference type="InterPro" id="IPR053151">
    <property type="entry name" value="RNase_H-like"/>
</dbReference>
<protein>
    <recommendedName>
        <fullName evidence="1">RNase H type-1 domain-containing protein</fullName>
    </recommendedName>
</protein>
<dbReference type="EMBL" id="KK785218">
    <property type="protein sequence ID" value="KDO46297.1"/>
    <property type="molecule type" value="Genomic_DNA"/>
</dbReference>
<evidence type="ECO:0000313" key="3">
    <source>
        <dbReference type="Proteomes" id="UP000027120"/>
    </source>
</evidence>
<keyword evidence="3" id="KW-1185">Reference proteome</keyword>
<accession>A0A067E4Z5</accession>
<gene>
    <name evidence="2" type="ORF">CISIN_1g042421mg</name>
</gene>
<dbReference type="GO" id="GO:0004523">
    <property type="term" value="F:RNA-DNA hybrid ribonuclease activity"/>
    <property type="evidence" value="ECO:0007669"/>
    <property type="project" value="InterPro"/>
</dbReference>
<dbReference type="InterPro" id="IPR044730">
    <property type="entry name" value="RNase_H-like_dom_plant"/>
</dbReference>
<name>A0A067E4Z5_CITSI</name>
<dbReference type="CDD" id="cd06222">
    <property type="entry name" value="RNase_H_like"/>
    <property type="match status" value="1"/>
</dbReference>
<dbReference type="PANTHER" id="PTHR47723">
    <property type="entry name" value="OS05G0353850 PROTEIN"/>
    <property type="match status" value="1"/>
</dbReference>
<dbReference type="InterPro" id="IPR012337">
    <property type="entry name" value="RNaseH-like_sf"/>
</dbReference>
<reference evidence="2 3" key="1">
    <citation type="submission" date="2014-04" db="EMBL/GenBank/DDBJ databases">
        <authorList>
            <consortium name="International Citrus Genome Consortium"/>
            <person name="Gmitter F."/>
            <person name="Chen C."/>
            <person name="Farmerie W."/>
            <person name="Harkins T."/>
            <person name="Desany B."/>
            <person name="Mohiuddin M."/>
            <person name="Kodira C."/>
            <person name="Borodovsky M."/>
            <person name="Lomsadze A."/>
            <person name="Burns P."/>
            <person name="Jenkins J."/>
            <person name="Prochnik S."/>
            <person name="Shu S."/>
            <person name="Chapman J."/>
            <person name="Pitluck S."/>
            <person name="Schmutz J."/>
            <person name="Rokhsar D."/>
        </authorList>
    </citation>
    <scope>NUCLEOTIDE SEQUENCE</scope>
</reference>
<dbReference type="STRING" id="2711.A0A067E4Z5"/>
<dbReference type="Pfam" id="PF13456">
    <property type="entry name" value="RVT_3"/>
    <property type="match status" value="1"/>
</dbReference>
<dbReference type="SUPFAM" id="SSF53098">
    <property type="entry name" value="Ribonuclease H-like"/>
    <property type="match status" value="1"/>
</dbReference>
<dbReference type="InterPro" id="IPR036397">
    <property type="entry name" value="RNaseH_sf"/>
</dbReference>
<evidence type="ECO:0000259" key="1">
    <source>
        <dbReference type="Pfam" id="PF13456"/>
    </source>
</evidence>
<proteinExistence type="predicted"/>
<dbReference type="AlphaFoldDB" id="A0A067E4Z5"/>
<sequence length="154" mass="17170">VIKSTKPMREEDGKEDQWQSPPIGWLKINVDVVVDVQKQVVGLEVVIRDEKDNCIAAAVNTTKYFGNVAMAEAAAIKWGMKVALRAGLASVLLESDCLEVVELVNNRCSSMAEISWMISEILEMNNSFQNFRAQHTARIYNSAAHALGFRVCKR</sequence>
<feature type="domain" description="RNase H type-1" evidence="1">
    <location>
        <begin position="29"/>
        <end position="147"/>
    </location>
</feature>
<feature type="non-terminal residue" evidence="2">
    <location>
        <position position="1"/>
    </location>
</feature>
<dbReference type="Proteomes" id="UP000027120">
    <property type="component" value="Unassembled WGS sequence"/>
</dbReference>